<dbReference type="SUPFAM" id="SSF52540">
    <property type="entry name" value="P-loop containing nucleoside triphosphate hydrolases"/>
    <property type="match status" value="1"/>
</dbReference>
<evidence type="ECO:0000256" key="3">
    <source>
        <dbReference type="PROSITE-ProRule" id="PRU01091"/>
    </source>
</evidence>
<organism evidence="5 6">
    <name type="scientific">Actinomadura sediminis</name>
    <dbReference type="NCBI Taxonomy" id="1038904"/>
    <lineage>
        <taxon>Bacteria</taxon>
        <taxon>Bacillati</taxon>
        <taxon>Actinomycetota</taxon>
        <taxon>Actinomycetes</taxon>
        <taxon>Streptosporangiales</taxon>
        <taxon>Thermomonosporaceae</taxon>
        <taxon>Actinomadura</taxon>
    </lineage>
</organism>
<keyword evidence="6" id="KW-1185">Reference proteome</keyword>
<gene>
    <name evidence="5" type="ORF">ACFQ11_15600</name>
</gene>
<evidence type="ECO:0000259" key="4">
    <source>
        <dbReference type="PROSITE" id="PS51755"/>
    </source>
</evidence>
<dbReference type="Gene3D" id="1.25.40.10">
    <property type="entry name" value="Tetratricopeptide repeat domain"/>
    <property type="match status" value="3"/>
</dbReference>
<dbReference type="Pfam" id="PF25872">
    <property type="entry name" value="HTH_77"/>
    <property type="match status" value="1"/>
</dbReference>
<reference evidence="6" key="1">
    <citation type="journal article" date="2019" name="Int. J. Syst. Evol. Microbiol.">
        <title>The Global Catalogue of Microorganisms (GCM) 10K type strain sequencing project: providing services to taxonomists for standard genome sequencing and annotation.</title>
        <authorList>
            <consortium name="The Broad Institute Genomics Platform"/>
            <consortium name="The Broad Institute Genome Sequencing Center for Infectious Disease"/>
            <person name="Wu L."/>
            <person name="Ma J."/>
        </authorList>
    </citation>
    <scope>NUCLEOTIDE SEQUENCE [LARGE SCALE GENOMIC DNA]</scope>
    <source>
        <strain evidence="6">JCM 31202</strain>
    </source>
</reference>
<dbReference type="InterPro" id="IPR058852">
    <property type="entry name" value="HTH_77"/>
</dbReference>
<protein>
    <submittedName>
        <fullName evidence="5">BTAD domain-containing putative transcriptional regulator</fullName>
    </submittedName>
</protein>
<dbReference type="InterPro" id="IPR016032">
    <property type="entry name" value="Sig_transdc_resp-reg_C-effctor"/>
</dbReference>
<dbReference type="PANTHER" id="PTHR47691:SF3">
    <property type="entry name" value="HTH-TYPE TRANSCRIPTIONAL REGULATOR RV0890C-RELATED"/>
    <property type="match status" value="1"/>
</dbReference>
<dbReference type="InterPro" id="IPR001867">
    <property type="entry name" value="OmpR/PhoB-type_DNA-bd"/>
</dbReference>
<dbReference type="InterPro" id="IPR036388">
    <property type="entry name" value="WH-like_DNA-bd_sf"/>
</dbReference>
<dbReference type="PRINTS" id="PR00364">
    <property type="entry name" value="DISEASERSIST"/>
</dbReference>
<dbReference type="PANTHER" id="PTHR47691">
    <property type="entry name" value="REGULATOR-RELATED"/>
    <property type="match status" value="1"/>
</dbReference>
<evidence type="ECO:0000313" key="6">
    <source>
        <dbReference type="Proteomes" id="UP001596972"/>
    </source>
</evidence>
<evidence type="ECO:0000256" key="1">
    <source>
        <dbReference type="ARBA" id="ARBA00005820"/>
    </source>
</evidence>
<comment type="similarity">
    <text evidence="1">Belongs to the AfsR/DnrI/RedD regulatory family.</text>
</comment>
<dbReference type="CDD" id="cd15831">
    <property type="entry name" value="BTAD"/>
    <property type="match status" value="1"/>
</dbReference>
<comment type="caution">
    <text evidence="5">The sequence shown here is derived from an EMBL/GenBank/DDBJ whole genome shotgun (WGS) entry which is preliminary data.</text>
</comment>
<dbReference type="InterPro" id="IPR005158">
    <property type="entry name" value="BTAD"/>
</dbReference>
<dbReference type="InterPro" id="IPR003593">
    <property type="entry name" value="AAA+_ATPase"/>
</dbReference>
<keyword evidence="2 3" id="KW-0238">DNA-binding</keyword>
<dbReference type="EMBL" id="JBHTJA010000026">
    <property type="protein sequence ID" value="MFD0901824.1"/>
    <property type="molecule type" value="Genomic_DNA"/>
</dbReference>
<dbReference type="PROSITE" id="PS51755">
    <property type="entry name" value="OMPR_PHOB"/>
    <property type="match status" value="1"/>
</dbReference>
<sequence>MRFGVLGPLAVWTDEGTRVRVPELKVRALLAAVLVRPGHAVPADRLADDLWAGRPPGNPVNTLQTKVSQLRRVLERAEPGAKGLVRFEAGGYLLAVEPEAVDAGRFAALLARARASADTRTRAALLSDALALWRGPAFADFADDAFARTAAAALEEQRLTALEEQAEARLDLGEHGILAGELADLVAAHPWRERLRAAHLRALFRAGRQSDALARYADYRTRLADELALDPGPELAAVHQAILEQAPELAGSAPPATSAAHPRTNLPAVPSELVGRERDVEEVRERLDRSRLVTLTGPGGVGKTSLALAVAAGAAGAHPDGVWLVEVGSCGGVPDLADSVAATLEIREGAAGTGDPVERLAAALRGRNLLLVLDNCERLVDAAATLVGRLLRDAAGLRVLATCREPLAVSGEAVHAVRPLPVPAPGTADPAALRRSAAVRLFVGRAADAAPGFALDARNAEAVATVCRRLDGLPLALELAAARVRALGVGELARRMDDRFRVLGGGGRRDAPARQRTLRAVIDWSWDLLDGPERTVLRRLAVHPDSCTLDAATVVCGEDDPAAGPDVLDVLARLVDRSLVVAAEGPGGTRYRLLESVAAYCVERLREAGDLEPARRRHAAYYTALAERAWPSLHGPDQRRLLLRLDAEAANLRRALATAAECGDAGQALRLANALSWPWFLRGRYGEAHRMLETALEVPAAAERDEHAAARAQAAAWRAGLALFTGGKREGTGIEAWRDMAAAGSTEAARARAAWFLAHAHVHFGNLSVSRELAAEAMAGARAADDPWTLAAVLSTRAVHALFSGDLARVRRDGAESLRVFEELGDRWGRLAASGHLAALAGINGDYDEATRLHRDALHAAEDLGLWSDVSEHLAGLGRIALLRGDDAQAAELHERALRLAREQSDVGGQEYAAVGLGLLARRRHRLDDAERHLLPWLEWNRTLDADQGRALILAELGFVAELRGDAGRARVLHLEGLAAARRMGDPRAVALAVEGLAGALSLAGDAPGAVRPPAAAAALRAGVGAALPPAERGDVDRVGARLRDVLGEEAFAAEHAGGADGDLDELLRDV</sequence>
<dbReference type="InterPro" id="IPR011990">
    <property type="entry name" value="TPR-like_helical_dom_sf"/>
</dbReference>
<dbReference type="SUPFAM" id="SSF46894">
    <property type="entry name" value="C-terminal effector domain of the bipartite response regulators"/>
    <property type="match status" value="1"/>
</dbReference>
<feature type="DNA-binding region" description="OmpR/PhoB-type" evidence="3">
    <location>
        <begin position="1"/>
        <end position="96"/>
    </location>
</feature>
<evidence type="ECO:0000313" key="5">
    <source>
        <dbReference type="EMBL" id="MFD0901824.1"/>
    </source>
</evidence>
<dbReference type="SMART" id="SM01043">
    <property type="entry name" value="BTAD"/>
    <property type="match status" value="1"/>
</dbReference>
<dbReference type="SMART" id="SM00382">
    <property type="entry name" value="AAA"/>
    <property type="match status" value="1"/>
</dbReference>
<accession>A0ABW3EQN5</accession>
<proteinExistence type="inferred from homology"/>
<dbReference type="Pfam" id="PF20703">
    <property type="entry name" value="nSTAND1"/>
    <property type="match status" value="1"/>
</dbReference>
<dbReference type="Gene3D" id="3.40.50.300">
    <property type="entry name" value="P-loop containing nucleotide triphosphate hydrolases"/>
    <property type="match status" value="1"/>
</dbReference>
<dbReference type="Gene3D" id="1.10.10.10">
    <property type="entry name" value="Winged helix-like DNA-binding domain superfamily/Winged helix DNA-binding domain"/>
    <property type="match status" value="1"/>
</dbReference>
<feature type="domain" description="OmpR/PhoB-type" evidence="4">
    <location>
        <begin position="1"/>
        <end position="96"/>
    </location>
</feature>
<dbReference type="InterPro" id="IPR027417">
    <property type="entry name" value="P-loop_NTPase"/>
</dbReference>
<evidence type="ECO:0000256" key="2">
    <source>
        <dbReference type="ARBA" id="ARBA00023125"/>
    </source>
</evidence>
<dbReference type="SMART" id="SM00862">
    <property type="entry name" value="Trans_reg_C"/>
    <property type="match status" value="1"/>
</dbReference>
<dbReference type="SUPFAM" id="SSF48452">
    <property type="entry name" value="TPR-like"/>
    <property type="match status" value="2"/>
</dbReference>
<name>A0ABW3EQN5_9ACTN</name>
<dbReference type="Pfam" id="PF03704">
    <property type="entry name" value="BTAD"/>
    <property type="match status" value="1"/>
</dbReference>
<dbReference type="Proteomes" id="UP001596972">
    <property type="component" value="Unassembled WGS sequence"/>
</dbReference>
<dbReference type="RefSeq" id="WP_378299034.1">
    <property type="nucleotide sequence ID" value="NZ_JBHTJA010000026.1"/>
</dbReference>
<dbReference type="InterPro" id="IPR049052">
    <property type="entry name" value="nSTAND1"/>
</dbReference>